<protein>
    <recommendedName>
        <fullName evidence="4">Secreted protein</fullName>
    </recommendedName>
</protein>
<keyword evidence="3" id="KW-1185">Reference proteome</keyword>
<feature type="chain" id="PRO_5045039104" description="Secreted protein" evidence="1">
    <location>
        <begin position="30"/>
        <end position="239"/>
    </location>
</feature>
<dbReference type="RefSeq" id="WP_345625873.1">
    <property type="nucleotide sequence ID" value="NZ_BAABJQ010000002.1"/>
</dbReference>
<comment type="caution">
    <text evidence="2">The sequence shown here is derived from an EMBL/GenBank/DDBJ whole genome shotgun (WGS) entry which is preliminary data.</text>
</comment>
<evidence type="ECO:0000313" key="2">
    <source>
        <dbReference type="EMBL" id="GAA5178616.1"/>
    </source>
</evidence>
<name>A0ABP9RKC0_9ACTN</name>
<evidence type="ECO:0000313" key="3">
    <source>
        <dbReference type="Proteomes" id="UP001501570"/>
    </source>
</evidence>
<proteinExistence type="predicted"/>
<keyword evidence="1" id="KW-0732">Signal</keyword>
<accession>A0ABP9RKC0</accession>
<evidence type="ECO:0000256" key="1">
    <source>
        <dbReference type="SAM" id="SignalP"/>
    </source>
</evidence>
<reference evidence="3" key="1">
    <citation type="journal article" date="2019" name="Int. J. Syst. Evol. Microbiol.">
        <title>The Global Catalogue of Microorganisms (GCM) 10K type strain sequencing project: providing services to taxonomists for standard genome sequencing and annotation.</title>
        <authorList>
            <consortium name="The Broad Institute Genomics Platform"/>
            <consortium name="The Broad Institute Genome Sequencing Center for Infectious Disease"/>
            <person name="Wu L."/>
            <person name="Ma J."/>
        </authorList>
    </citation>
    <scope>NUCLEOTIDE SEQUENCE [LARGE SCALE GENOMIC DNA]</scope>
    <source>
        <strain evidence="3">JCM 18304</strain>
    </source>
</reference>
<feature type="signal peptide" evidence="1">
    <location>
        <begin position="1"/>
        <end position="29"/>
    </location>
</feature>
<dbReference type="EMBL" id="BAABJQ010000002">
    <property type="protein sequence ID" value="GAA5178616.1"/>
    <property type="molecule type" value="Genomic_DNA"/>
</dbReference>
<evidence type="ECO:0008006" key="4">
    <source>
        <dbReference type="Google" id="ProtNLM"/>
    </source>
</evidence>
<gene>
    <name evidence="2" type="ORF">GCM10023322_06200</name>
</gene>
<dbReference type="Proteomes" id="UP001501570">
    <property type="component" value="Unassembled WGS sequence"/>
</dbReference>
<organism evidence="2 3">
    <name type="scientific">Rugosimonospora acidiphila</name>
    <dbReference type="NCBI Taxonomy" id="556531"/>
    <lineage>
        <taxon>Bacteria</taxon>
        <taxon>Bacillati</taxon>
        <taxon>Actinomycetota</taxon>
        <taxon>Actinomycetes</taxon>
        <taxon>Micromonosporales</taxon>
        <taxon>Micromonosporaceae</taxon>
        <taxon>Rugosimonospora</taxon>
    </lineage>
</organism>
<sequence>MRTRLIRTWPARALALVVAAIATATLALAAPAAAHPVPLPTDPSAFDFSDCPTLPAGLDPTGWQCEVHLANGDLTIGRVRLRDVPLRLVHAEGPLPSGDDGQIFGTLQSPAVAIPARGGRGPRMTVQLRYAGYADLIGNGPDPGGLYLRLAVRGPDLGTNCTIGTLGAPVKTHAARVGDTTTISTDPPIRVFTLQDTAFTVPAATDCRGHERQVDERLGLPSTGGNTMTLHAEYTYQPY</sequence>